<evidence type="ECO:0000313" key="3">
    <source>
        <dbReference type="Proteomes" id="UP000769528"/>
    </source>
</evidence>
<protein>
    <submittedName>
        <fullName evidence="2">Uncharacterized protein</fullName>
    </submittedName>
</protein>
<dbReference type="Proteomes" id="UP000769528">
    <property type="component" value="Unassembled WGS sequence"/>
</dbReference>
<comment type="caution">
    <text evidence="2">The sequence shown here is derived from an EMBL/GenBank/DDBJ whole genome shotgun (WGS) entry which is preliminary data.</text>
</comment>
<reference evidence="2" key="2">
    <citation type="submission" date="2021-01" db="EMBL/GenBank/DDBJ databases">
        <authorList>
            <person name="Schikora-Tamarit M.A."/>
        </authorList>
    </citation>
    <scope>NUCLEOTIDE SEQUENCE</scope>
    <source>
        <strain evidence="2">CBS6341</strain>
    </source>
</reference>
<dbReference type="EMBL" id="JAEUBF010000390">
    <property type="protein sequence ID" value="KAH3679025.1"/>
    <property type="molecule type" value="Genomic_DNA"/>
</dbReference>
<reference evidence="2" key="1">
    <citation type="journal article" date="2021" name="Open Biol.">
        <title>Shared evolutionary footprints suggest mitochondrial oxidative damage underlies multiple complex I losses in fungi.</title>
        <authorList>
            <person name="Schikora-Tamarit M.A."/>
            <person name="Marcet-Houben M."/>
            <person name="Nosek J."/>
            <person name="Gabaldon T."/>
        </authorList>
    </citation>
    <scope>NUCLEOTIDE SEQUENCE</scope>
    <source>
        <strain evidence="2">CBS6341</strain>
    </source>
</reference>
<keyword evidence="1" id="KW-0472">Membrane</keyword>
<gene>
    <name evidence="2" type="ORF">WICMUC_001220</name>
</gene>
<accession>A0A9P8THN6</accession>
<dbReference type="AlphaFoldDB" id="A0A9P8THN6"/>
<keyword evidence="3" id="KW-1185">Reference proteome</keyword>
<keyword evidence="1" id="KW-0812">Transmembrane</keyword>
<name>A0A9P8THN6_9ASCO</name>
<keyword evidence="1" id="KW-1133">Transmembrane helix</keyword>
<proteinExistence type="predicted"/>
<evidence type="ECO:0000256" key="1">
    <source>
        <dbReference type="SAM" id="Phobius"/>
    </source>
</evidence>
<organism evidence="2 3">
    <name type="scientific">Wickerhamomyces mucosus</name>
    <dbReference type="NCBI Taxonomy" id="1378264"/>
    <lineage>
        <taxon>Eukaryota</taxon>
        <taxon>Fungi</taxon>
        <taxon>Dikarya</taxon>
        <taxon>Ascomycota</taxon>
        <taxon>Saccharomycotina</taxon>
        <taxon>Saccharomycetes</taxon>
        <taxon>Phaffomycetales</taxon>
        <taxon>Wickerhamomycetaceae</taxon>
        <taxon>Wickerhamomyces</taxon>
    </lineage>
</organism>
<feature type="transmembrane region" description="Helical" evidence="1">
    <location>
        <begin position="43"/>
        <end position="64"/>
    </location>
</feature>
<sequence length="102" mass="10970">MKSQSLISVSEGLRVGKKHQLEGNYFHLSILPVQVEVGFEVELGIAIMVGIMVGSAAAPVYPLAGVEMLNMKGMVILAKETMSILERMFAASDETEGQFVGI</sequence>
<evidence type="ECO:0000313" key="2">
    <source>
        <dbReference type="EMBL" id="KAH3679025.1"/>
    </source>
</evidence>